<dbReference type="STRING" id="1539051.AL01_03705"/>
<sequence>MNESDGVIAVAWGIRGVQKGSKDILLCLHFLAASAKEPAGFVVGPSDGRIFCTLGTGVLIP</sequence>
<accession>A0A1S8GQ64</accession>
<name>A0A1S8GQ64_9PROT</name>
<comment type="caution">
    <text evidence="1">The sequence shown here is derived from an EMBL/GenBank/DDBJ whole genome shotgun (WGS) entry which is preliminary data.</text>
</comment>
<keyword evidence="2" id="KW-1185">Reference proteome</keyword>
<gene>
    <name evidence="1" type="ORF">AL01_03705</name>
</gene>
<evidence type="ECO:0000313" key="1">
    <source>
        <dbReference type="EMBL" id="OOL18857.1"/>
    </source>
</evidence>
<dbReference type="Proteomes" id="UP000200980">
    <property type="component" value="Unassembled WGS sequence"/>
</dbReference>
<organism evidence="1 2">
    <name type="scientific">Bombella intestini</name>
    <dbReference type="NCBI Taxonomy" id="1539051"/>
    <lineage>
        <taxon>Bacteria</taxon>
        <taxon>Pseudomonadati</taxon>
        <taxon>Pseudomonadota</taxon>
        <taxon>Alphaproteobacteria</taxon>
        <taxon>Acetobacterales</taxon>
        <taxon>Acetobacteraceae</taxon>
        <taxon>Bombella</taxon>
    </lineage>
</organism>
<reference evidence="1 2" key="1">
    <citation type="journal article" date="2016" name="PLoS ONE">
        <title>Whole-Genome Sequence Analysis of Bombella intestini LMG 28161T, a Novel Acetic Acid Bacterium Isolated from the Crop of a Red-Tailed Bumble Bee, Bombus lapidarius.</title>
        <authorList>
            <person name="Li L."/>
            <person name="Illeghems K."/>
            <person name="Van Kerrebroeck S."/>
            <person name="Borremans W."/>
            <person name="Cleenwerck I."/>
            <person name="Smagghe G."/>
            <person name="De Vuyst L."/>
            <person name="Vandamme P."/>
        </authorList>
    </citation>
    <scope>NUCLEOTIDE SEQUENCE [LARGE SCALE GENOMIC DNA]</scope>
    <source>
        <strain evidence="1 2">R-52487</strain>
    </source>
</reference>
<proteinExistence type="predicted"/>
<dbReference type="EMBL" id="JATM01000002">
    <property type="protein sequence ID" value="OOL18857.1"/>
    <property type="molecule type" value="Genomic_DNA"/>
</dbReference>
<dbReference type="AlphaFoldDB" id="A0A1S8GQ64"/>
<protein>
    <submittedName>
        <fullName evidence="1">Uncharacterized protein</fullName>
    </submittedName>
</protein>
<evidence type="ECO:0000313" key="2">
    <source>
        <dbReference type="Proteomes" id="UP000200980"/>
    </source>
</evidence>